<feature type="domain" description="C2H2-type" evidence="13">
    <location>
        <begin position="856"/>
        <end position="883"/>
    </location>
</feature>
<feature type="domain" description="C2H2-type" evidence="13">
    <location>
        <begin position="228"/>
        <end position="255"/>
    </location>
</feature>
<dbReference type="PROSITE" id="PS00028">
    <property type="entry name" value="ZINC_FINGER_C2H2_1"/>
    <property type="match status" value="18"/>
</dbReference>
<dbReference type="Pfam" id="PF13912">
    <property type="entry name" value="zf-C2H2_6"/>
    <property type="match status" value="2"/>
</dbReference>
<keyword evidence="9" id="KW-0804">Transcription</keyword>
<feature type="domain" description="C2H2-type" evidence="13">
    <location>
        <begin position="407"/>
        <end position="434"/>
    </location>
</feature>
<dbReference type="InterPro" id="IPR050826">
    <property type="entry name" value="Krueppel_C2H2_ZnFinger"/>
</dbReference>
<dbReference type="AlphaFoldDB" id="A0A3B3BVF8"/>
<evidence type="ECO:0000313" key="15">
    <source>
        <dbReference type="Proteomes" id="UP000261560"/>
    </source>
</evidence>
<keyword evidence="3" id="KW-0479">Metal-binding</keyword>
<dbReference type="Pfam" id="PF00096">
    <property type="entry name" value="zf-C2H2"/>
    <property type="match status" value="11"/>
</dbReference>
<dbReference type="GO" id="GO:0005634">
    <property type="term" value="C:nucleus"/>
    <property type="evidence" value="ECO:0007669"/>
    <property type="project" value="UniProtKB-SubCell"/>
</dbReference>
<keyword evidence="6" id="KW-0862">Zinc</keyword>
<sequence>VEDHMMTRSNNNIFKCQECNQIFPNVMALRFHQKSHPALKPYECPECGMAFKYGSLLHQHQYLHTGQKPFCCPECGKKFAFAQNMKAHCRQHRLRQNNSFGEPPGKQTPVTVRDPVKGAGKENSHQSEEPKRAFNCPLCPQTFSVPATLRAHMLIHEAEYDKLDRSTRPPTENNKVWEKGHTCPHCPSIFREQSSLKFHCLSVHKSVVQPPEALPPSPQKQLSSDGSHKCPECGKTFRHRSVLELHMRIHSKDKPYQCKVCGKGFRFSSYLQQHLIIHTGKKPYKCPDCGKDFAFLQNMRTHQRLHQEKPNDEGNHAEKKTFTCNECGKAFSRLSALVSHQLHHPKRKPFQCSDCMMSFVHAASLFNHKKTCTAQQKDSISSNLRLRKGVPGTLQSVNGRSRSCVKVACPVCGRKFRHKGTMTLHMRKHENGSHQCELCSRTFRLFSSLLRHQVVHSEQLLPPPIKSFQHQMEQLRKNTYSCPDCGKLFSRAKALQFHMKCHGYETDRSPSPPQSSAAPEGLQCVSCLSYFNTESSDEIKEMTKNNETDADFSLTKMKYKCNKCDREFPVVGALNFHKRIHAENHQTSESDSAVSPLKNLTKVELRKELFHCPDCGRRFMTNSALGSHRRWHREKKCSRHFLKEEDSKSVGSRTEEGPFQVLQRHQLFNCLCQPKPECESSISAGDDGRSEVTLDPTFQQVLWIKSESEGVEVLKAADGQPTVGLLGHTSVQSDGESKTLLPKPKAYQCPLCPMTFAKARGLRAHKWQAHSKVLNAPPSAQRAALTCQDCGLTFTHLSTYNTHLHQHSLEEEEVPTGEHGSPKVCVKEEDLDVVESSLAETFLNPLAGNAGRNQGYVCKICGKAYKYVLSYRKHLSTHKNKNQKEKSQSDHLRKYECPDCGMSFIRRTRLISHLRVHRAREAVTIPKCDQCNKKFTSARSWLSHLQIHKERQFWCLSCSQGYLDEVSLDKHLQLQPCLHFGLRADRPHGASARAAGT</sequence>
<evidence type="ECO:0000256" key="6">
    <source>
        <dbReference type="ARBA" id="ARBA00022833"/>
    </source>
</evidence>
<evidence type="ECO:0000256" key="7">
    <source>
        <dbReference type="ARBA" id="ARBA00023015"/>
    </source>
</evidence>
<dbReference type="SMART" id="SM00355">
    <property type="entry name" value="ZnF_C2H2"/>
    <property type="match status" value="20"/>
</dbReference>
<comment type="subcellular location">
    <subcellularLocation>
        <location evidence="1">Nucleus</location>
    </subcellularLocation>
</comment>
<evidence type="ECO:0000256" key="1">
    <source>
        <dbReference type="ARBA" id="ARBA00004123"/>
    </source>
</evidence>
<evidence type="ECO:0000256" key="9">
    <source>
        <dbReference type="ARBA" id="ARBA00023163"/>
    </source>
</evidence>
<evidence type="ECO:0000256" key="4">
    <source>
        <dbReference type="ARBA" id="ARBA00022737"/>
    </source>
</evidence>
<dbReference type="FunFam" id="3.30.160.60:FF:000690">
    <property type="entry name" value="Zinc finger protein 354C"/>
    <property type="match status" value="1"/>
</dbReference>
<dbReference type="FunFam" id="3.30.160.60:FF:000100">
    <property type="entry name" value="Zinc finger 45-like"/>
    <property type="match status" value="1"/>
</dbReference>
<evidence type="ECO:0000256" key="10">
    <source>
        <dbReference type="ARBA" id="ARBA00023242"/>
    </source>
</evidence>
<dbReference type="Ensembl" id="ENSOMET00000000920.1">
    <property type="protein sequence ID" value="ENSOMEP00000009349.1"/>
    <property type="gene ID" value="ENSOMEG00000010575.1"/>
</dbReference>
<dbReference type="Proteomes" id="UP000261560">
    <property type="component" value="Unplaced"/>
</dbReference>
<protein>
    <submittedName>
        <fullName evidence="14">Zgc:66448</fullName>
    </submittedName>
</protein>
<keyword evidence="10" id="KW-0539">Nucleus</keyword>
<dbReference type="SUPFAM" id="SSF57667">
    <property type="entry name" value="beta-beta-alpha zinc fingers"/>
    <property type="match status" value="12"/>
</dbReference>
<organism evidence="14 15">
    <name type="scientific">Oryzias melastigma</name>
    <name type="common">Marine medaka</name>
    <dbReference type="NCBI Taxonomy" id="30732"/>
    <lineage>
        <taxon>Eukaryota</taxon>
        <taxon>Metazoa</taxon>
        <taxon>Chordata</taxon>
        <taxon>Craniata</taxon>
        <taxon>Vertebrata</taxon>
        <taxon>Euteleostomi</taxon>
        <taxon>Actinopterygii</taxon>
        <taxon>Neopterygii</taxon>
        <taxon>Teleostei</taxon>
        <taxon>Neoteleostei</taxon>
        <taxon>Acanthomorphata</taxon>
        <taxon>Ovalentaria</taxon>
        <taxon>Atherinomorphae</taxon>
        <taxon>Beloniformes</taxon>
        <taxon>Adrianichthyidae</taxon>
        <taxon>Oryziinae</taxon>
        <taxon>Oryzias</taxon>
    </lineage>
</organism>
<dbReference type="Gene3D" id="3.30.160.60">
    <property type="entry name" value="Classic Zinc Finger"/>
    <property type="match status" value="13"/>
</dbReference>
<keyword evidence="4" id="KW-0677">Repeat</keyword>
<feature type="region of interest" description="Disordered" evidence="12">
    <location>
        <begin position="210"/>
        <end position="229"/>
    </location>
</feature>
<feature type="domain" description="C2H2-type" evidence="13">
    <location>
        <begin position="747"/>
        <end position="771"/>
    </location>
</feature>
<keyword evidence="15" id="KW-1185">Reference proteome</keyword>
<feature type="domain" description="C2H2-type" evidence="13">
    <location>
        <begin position="480"/>
        <end position="507"/>
    </location>
</feature>
<evidence type="ECO:0000256" key="12">
    <source>
        <dbReference type="SAM" id="MobiDB-lite"/>
    </source>
</evidence>
<evidence type="ECO:0000256" key="11">
    <source>
        <dbReference type="PROSITE-ProRule" id="PRU00042"/>
    </source>
</evidence>
<feature type="domain" description="C2H2-type" evidence="13">
    <location>
        <begin position="284"/>
        <end position="311"/>
    </location>
</feature>
<feature type="domain" description="C2H2-type" evidence="13">
    <location>
        <begin position="785"/>
        <end position="812"/>
    </location>
</feature>
<keyword evidence="7" id="KW-0805">Transcription regulation</keyword>
<feature type="domain" description="C2H2-type" evidence="13">
    <location>
        <begin position="70"/>
        <end position="97"/>
    </location>
</feature>
<evidence type="ECO:0000256" key="3">
    <source>
        <dbReference type="ARBA" id="ARBA00022723"/>
    </source>
</evidence>
<feature type="domain" description="C2H2-type" evidence="13">
    <location>
        <begin position="926"/>
        <end position="953"/>
    </location>
</feature>
<evidence type="ECO:0000256" key="8">
    <source>
        <dbReference type="ARBA" id="ARBA00023125"/>
    </source>
</evidence>
<accession>A0A3B3BVF8</accession>
<dbReference type="PANTHER" id="PTHR24377">
    <property type="entry name" value="IP01015P-RELATED"/>
    <property type="match status" value="1"/>
</dbReference>
<dbReference type="FunFam" id="3.30.160.60:FF:001498">
    <property type="entry name" value="Zinc finger protein 404"/>
    <property type="match status" value="1"/>
</dbReference>
<keyword evidence="8" id="KW-0238">DNA-binding</keyword>
<dbReference type="GeneTree" id="ENSGT01030000234576"/>
<feature type="region of interest" description="Disordered" evidence="12">
    <location>
        <begin position="96"/>
        <end position="131"/>
    </location>
</feature>
<feature type="domain" description="C2H2-type" evidence="13">
    <location>
        <begin position="953"/>
        <end position="984"/>
    </location>
</feature>
<keyword evidence="5 11" id="KW-0863">Zinc-finger</keyword>
<dbReference type="GO" id="GO:0008270">
    <property type="term" value="F:zinc ion binding"/>
    <property type="evidence" value="ECO:0007669"/>
    <property type="project" value="UniProtKB-KW"/>
</dbReference>
<feature type="domain" description="C2H2-type" evidence="13">
    <location>
        <begin position="559"/>
        <end position="586"/>
    </location>
</feature>
<dbReference type="GO" id="GO:0003677">
    <property type="term" value="F:DNA binding"/>
    <property type="evidence" value="ECO:0007669"/>
    <property type="project" value="UniProtKB-KW"/>
</dbReference>
<feature type="domain" description="C2H2-type" evidence="13">
    <location>
        <begin position="256"/>
        <end position="283"/>
    </location>
</feature>
<feature type="compositionally biased region" description="Basic and acidic residues" evidence="12">
    <location>
        <begin position="114"/>
        <end position="131"/>
    </location>
</feature>
<dbReference type="InterPro" id="IPR036236">
    <property type="entry name" value="Znf_C2H2_sf"/>
</dbReference>
<comment type="similarity">
    <text evidence="2">Belongs to the krueppel C2H2-type zinc-finger protein family.</text>
</comment>
<name>A0A3B3BVF8_ORYME</name>
<dbReference type="InterPro" id="IPR013087">
    <property type="entry name" value="Znf_C2H2_type"/>
</dbReference>
<feature type="domain" description="C2H2-type" evidence="13">
    <location>
        <begin position="434"/>
        <end position="461"/>
    </location>
</feature>
<evidence type="ECO:0000256" key="5">
    <source>
        <dbReference type="ARBA" id="ARBA00022771"/>
    </source>
</evidence>
<feature type="domain" description="C2H2-type" evidence="13">
    <location>
        <begin position="14"/>
        <end position="41"/>
    </location>
</feature>
<dbReference type="FunFam" id="3.30.160.60:FF:000008">
    <property type="entry name" value="RB-associated KRAB zinc finger protein-like"/>
    <property type="match status" value="1"/>
</dbReference>
<reference evidence="14" key="2">
    <citation type="submission" date="2025-09" db="UniProtKB">
        <authorList>
            <consortium name="Ensembl"/>
        </authorList>
    </citation>
    <scope>IDENTIFICATION</scope>
</reference>
<feature type="domain" description="C2H2-type" evidence="13">
    <location>
        <begin position="350"/>
        <end position="377"/>
    </location>
</feature>
<feature type="domain" description="C2H2-type" evidence="13">
    <location>
        <begin position="322"/>
        <end position="349"/>
    </location>
</feature>
<evidence type="ECO:0000256" key="2">
    <source>
        <dbReference type="ARBA" id="ARBA00006991"/>
    </source>
</evidence>
<evidence type="ECO:0000259" key="13">
    <source>
        <dbReference type="PROSITE" id="PS50157"/>
    </source>
</evidence>
<evidence type="ECO:0000313" key="14">
    <source>
        <dbReference type="Ensembl" id="ENSOMEP00000009349.1"/>
    </source>
</evidence>
<reference evidence="14" key="1">
    <citation type="submission" date="2025-08" db="UniProtKB">
        <authorList>
            <consortium name="Ensembl"/>
        </authorList>
    </citation>
    <scope>IDENTIFICATION</scope>
</reference>
<feature type="domain" description="C2H2-type" evidence="13">
    <location>
        <begin position="610"/>
        <end position="637"/>
    </location>
</feature>
<feature type="domain" description="C2H2-type" evidence="13">
    <location>
        <begin position="134"/>
        <end position="161"/>
    </location>
</feature>
<dbReference type="PROSITE" id="PS50157">
    <property type="entry name" value="ZINC_FINGER_C2H2_2"/>
    <property type="match status" value="20"/>
</dbReference>
<feature type="domain" description="C2H2-type" evidence="13">
    <location>
        <begin position="42"/>
        <end position="69"/>
    </location>
</feature>
<feature type="domain" description="C2H2-type" evidence="13">
    <location>
        <begin position="895"/>
        <end position="922"/>
    </location>
</feature>
<proteinExistence type="inferred from homology"/>
<dbReference type="FunFam" id="3.30.160.60:FF:000065">
    <property type="entry name" value="B-cell CLL/lymphoma 6, member B"/>
    <property type="match status" value="1"/>
</dbReference>
<dbReference type="FunFam" id="3.30.160.60:FF:001228">
    <property type="entry name" value="Zinc finger protein 236"/>
    <property type="match status" value="1"/>
</dbReference>